<dbReference type="InterPro" id="IPR050312">
    <property type="entry name" value="IolE/XylAMocC-like"/>
</dbReference>
<dbReference type="Pfam" id="PF01261">
    <property type="entry name" value="AP_endonuc_2"/>
    <property type="match status" value="1"/>
</dbReference>
<proteinExistence type="predicted"/>
<protein>
    <submittedName>
        <fullName evidence="2">TIM barrel protein</fullName>
    </submittedName>
</protein>
<dbReference type="PANTHER" id="PTHR12110:SF53">
    <property type="entry name" value="BLR5974 PROTEIN"/>
    <property type="match status" value="1"/>
</dbReference>
<gene>
    <name evidence="2" type="ORF">G9Q97_09775</name>
</gene>
<evidence type="ECO:0000313" key="3">
    <source>
        <dbReference type="Proteomes" id="UP000649799"/>
    </source>
</evidence>
<dbReference type="Proteomes" id="UP000649799">
    <property type="component" value="Unassembled WGS sequence"/>
</dbReference>
<dbReference type="SUPFAM" id="SSF51658">
    <property type="entry name" value="Xylose isomerase-like"/>
    <property type="match status" value="1"/>
</dbReference>
<keyword evidence="3" id="KW-1185">Reference proteome</keyword>
<dbReference type="EMBL" id="JAANYN010000003">
    <property type="protein sequence ID" value="NHE57101.1"/>
    <property type="molecule type" value="Genomic_DNA"/>
</dbReference>
<dbReference type="InterPro" id="IPR013022">
    <property type="entry name" value="Xyl_isomerase-like_TIM-brl"/>
</dbReference>
<evidence type="ECO:0000313" key="2">
    <source>
        <dbReference type="EMBL" id="NHE57101.1"/>
    </source>
</evidence>
<reference evidence="2 3" key="1">
    <citation type="submission" date="2020-03" db="EMBL/GenBank/DDBJ databases">
        <title>Cyclobacterium plantarum sp. nov., a marine bacterium isolated from a coastal-marine wetland.</title>
        <authorList>
            <person name="Sanchez-Porro C."/>
            <person name="Ventosa A."/>
            <person name="Amoozegar M."/>
        </authorList>
    </citation>
    <scope>NUCLEOTIDE SEQUENCE [LARGE SCALE GENOMIC DNA]</scope>
    <source>
        <strain evidence="2 3">GBPx2</strain>
    </source>
</reference>
<dbReference type="PANTHER" id="PTHR12110">
    <property type="entry name" value="HYDROXYPYRUVATE ISOMERASE"/>
    <property type="match status" value="1"/>
</dbReference>
<dbReference type="Gene3D" id="3.20.20.150">
    <property type="entry name" value="Divalent-metal-dependent TIM barrel enzymes"/>
    <property type="match status" value="1"/>
</dbReference>
<feature type="domain" description="Xylose isomerase-like TIM barrel" evidence="1">
    <location>
        <begin position="54"/>
        <end position="285"/>
    </location>
</feature>
<organism evidence="2 3">
    <name type="scientific">Cyclobacterium plantarum</name>
    <dbReference type="NCBI Taxonomy" id="2716263"/>
    <lineage>
        <taxon>Bacteria</taxon>
        <taxon>Pseudomonadati</taxon>
        <taxon>Bacteroidota</taxon>
        <taxon>Cytophagia</taxon>
        <taxon>Cytophagales</taxon>
        <taxon>Cyclobacteriaceae</taxon>
        <taxon>Cyclobacterium</taxon>
    </lineage>
</organism>
<accession>A0ABX0H9H2</accession>
<evidence type="ECO:0000259" key="1">
    <source>
        <dbReference type="Pfam" id="PF01261"/>
    </source>
</evidence>
<name>A0ABX0H9H2_9BACT</name>
<dbReference type="InterPro" id="IPR036237">
    <property type="entry name" value="Xyl_isomerase-like_sf"/>
</dbReference>
<comment type="caution">
    <text evidence="2">The sequence shown here is derived from an EMBL/GenBank/DDBJ whole genome shotgun (WGS) entry which is preliminary data.</text>
</comment>
<sequence length="289" mass="31739">MQQMDRRKLIKKMGLLGALAALNPVFGYSNKRLPTLSIGACDWSIGKTSDPEAFALAREIGLDGVQVSLGTAQNDMHLRQASVQEAYMKASRNSGVAIASLAIGELNRVPYKSAPETAAWVSDAIDVAGVLGCQVILLAFFGEGDLRGDEKGKAEVIRRLKKVAPKAEKMNVFLAIESWLSAEEHLEIIQAVGSSHVKVYYDVANATEMGYDIFREMELLGTDHICEIHFKENGNLLGQGKVDFNRVKSTLEKIGYGKWIIMEGALPKDAAILPAYQQNLQFVRQLIQN</sequence>